<organism evidence="10 11">
    <name type="scientific">Caulobacter rhizosphaerae</name>
    <dbReference type="NCBI Taxonomy" id="2010972"/>
    <lineage>
        <taxon>Bacteria</taxon>
        <taxon>Pseudomonadati</taxon>
        <taxon>Pseudomonadota</taxon>
        <taxon>Alphaproteobacteria</taxon>
        <taxon>Caulobacterales</taxon>
        <taxon>Caulobacteraceae</taxon>
        <taxon>Caulobacter</taxon>
    </lineage>
</organism>
<evidence type="ECO:0000256" key="5">
    <source>
        <dbReference type="ARBA" id="ARBA00022989"/>
    </source>
</evidence>
<evidence type="ECO:0000256" key="6">
    <source>
        <dbReference type="ARBA" id="ARBA00023136"/>
    </source>
</evidence>
<accession>A0ABU1MYP1</accession>
<dbReference type="EMBL" id="JAVDRL010000005">
    <property type="protein sequence ID" value="MDR6531297.1"/>
    <property type="molecule type" value="Genomic_DNA"/>
</dbReference>
<dbReference type="PANTHER" id="PTHR43731:SF14">
    <property type="entry name" value="PRESENILIN-ASSOCIATED RHOMBOID-LIKE PROTEIN, MITOCHONDRIAL"/>
    <property type="match status" value="1"/>
</dbReference>
<keyword evidence="6 8" id="KW-0472">Membrane</keyword>
<feature type="region of interest" description="Disordered" evidence="7">
    <location>
        <begin position="1"/>
        <end position="21"/>
    </location>
</feature>
<feature type="transmembrane region" description="Helical" evidence="8">
    <location>
        <begin position="148"/>
        <end position="165"/>
    </location>
</feature>
<protein>
    <submittedName>
        <fullName evidence="10">Rhomboid protease GluP</fullName>
        <ecNumber evidence="10">3.4.21.105</ecNumber>
    </submittedName>
</protein>
<evidence type="ECO:0000313" key="11">
    <source>
        <dbReference type="Proteomes" id="UP001262754"/>
    </source>
</evidence>
<proteinExistence type="inferred from homology"/>
<feature type="compositionally biased region" description="Low complexity" evidence="7">
    <location>
        <begin position="1"/>
        <end position="14"/>
    </location>
</feature>
<comment type="subcellular location">
    <subcellularLocation>
        <location evidence="1">Membrane</location>
        <topology evidence="1">Multi-pass membrane protein</topology>
    </subcellularLocation>
</comment>
<dbReference type="InterPro" id="IPR050925">
    <property type="entry name" value="Rhomboid_protease_S54"/>
</dbReference>
<sequence length="243" mass="26312">MDETSPPAEATRPIAPEPEPEPRWRQTLRLMTGEAWALGALTAVLWIVSGVQLLGKTQGWDETMLALGSLYPPYFRQGFWWTPLTHIFLHGGLLHIVMNTSALVSLGPAIAVRLGRDLKGALLFWTFFLICGLAGGLLFLVLHWNGEISAVGASGAICGLWGAVARLTPDGGLTPILSSQVGKQTWSFIVMNLVLVAIGFGLGMASGEGGLMIAWECHVGGFIAGLFLVEMFPARYWWLRQPA</sequence>
<dbReference type="RefSeq" id="WP_163231317.1">
    <property type="nucleotide sequence ID" value="NZ_BMLD01000006.1"/>
</dbReference>
<evidence type="ECO:0000259" key="9">
    <source>
        <dbReference type="Pfam" id="PF01694"/>
    </source>
</evidence>
<dbReference type="EC" id="3.4.21.105" evidence="10"/>
<evidence type="ECO:0000256" key="2">
    <source>
        <dbReference type="ARBA" id="ARBA00009045"/>
    </source>
</evidence>
<comment type="caution">
    <text evidence="10">The sequence shown here is derived from an EMBL/GenBank/DDBJ whole genome shotgun (WGS) entry which is preliminary data.</text>
</comment>
<dbReference type="GO" id="GO:0006508">
    <property type="term" value="P:proteolysis"/>
    <property type="evidence" value="ECO:0007669"/>
    <property type="project" value="UniProtKB-KW"/>
</dbReference>
<gene>
    <name evidence="10" type="ORF">J2800_002039</name>
</gene>
<reference evidence="10 11" key="1">
    <citation type="submission" date="2023-07" db="EMBL/GenBank/DDBJ databases">
        <title>Sorghum-associated microbial communities from plants grown in Nebraska, USA.</title>
        <authorList>
            <person name="Schachtman D."/>
        </authorList>
    </citation>
    <scope>NUCLEOTIDE SEQUENCE [LARGE SCALE GENOMIC DNA]</scope>
    <source>
        <strain evidence="10 11">DS2154</strain>
    </source>
</reference>
<evidence type="ECO:0000256" key="7">
    <source>
        <dbReference type="SAM" id="MobiDB-lite"/>
    </source>
</evidence>
<feature type="domain" description="Peptidase S54 rhomboid" evidence="9">
    <location>
        <begin position="79"/>
        <end position="229"/>
    </location>
</feature>
<feature type="transmembrane region" description="Helical" evidence="8">
    <location>
        <begin position="186"/>
        <end position="206"/>
    </location>
</feature>
<dbReference type="InterPro" id="IPR022764">
    <property type="entry name" value="Peptidase_S54_rhomboid_dom"/>
</dbReference>
<keyword evidence="11" id="KW-1185">Reference proteome</keyword>
<evidence type="ECO:0000256" key="8">
    <source>
        <dbReference type="SAM" id="Phobius"/>
    </source>
</evidence>
<evidence type="ECO:0000313" key="10">
    <source>
        <dbReference type="EMBL" id="MDR6531297.1"/>
    </source>
</evidence>
<feature type="transmembrane region" description="Helical" evidence="8">
    <location>
        <begin position="35"/>
        <end position="55"/>
    </location>
</feature>
<evidence type="ECO:0000256" key="4">
    <source>
        <dbReference type="ARBA" id="ARBA00022801"/>
    </source>
</evidence>
<keyword evidence="5 8" id="KW-1133">Transmembrane helix</keyword>
<evidence type="ECO:0000256" key="3">
    <source>
        <dbReference type="ARBA" id="ARBA00022692"/>
    </source>
</evidence>
<comment type="similarity">
    <text evidence="2">Belongs to the peptidase S54 family.</text>
</comment>
<dbReference type="Gene3D" id="1.20.1540.10">
    <property type="entry name" value="Rhomboid-like"/>
    <property type="match status" value="1"/>
</dbReference>
<feature type="transmembrane region" description="Helical" evidence="8">
    <location>
        <begin position="212"/>
        <end position="232"/>
    </location>
</feature>
<dbReference type="Pfam" id="PF01694">
    <property type="entry name" value="Rhomboid"/>
    <property type="match status" value="1"/>
</dbReference>
<dbReference type="SUPFAM" id="SSF144091">
    <property type="entry name" value="Rhomboid-like"/>
    <property type="match status" value="1"/>
</dbReference>
<dbReference type="GO" id="GO:0008233">
    <property type="term" value="F:peptidase activity"/>
    <property type="evidence" value="ECO:0007669"/>
    <property type="project" value="UniProtKB-KW"/>
</dbReference>
<keyword evidence="3 8" id="KW-0812">Transmembrane</keyword>
<dbReference type="InterPro" id="IPR035952">
    <property type="entry name" value="Rhomboid-like_sf"/>
</dbReference>
<name>A0ABU1MYP1_9CAUL</name>
<evidence type="ECO:0000256" key="1">
    <source>
        <dbReference type="ARBA" id="ARBA00004141"/>
    </source>
</evidence>
<dbReference type="PANTHER" id="PTHR43731">
    <property type="entry name" value="RHOMBOID PROTEASE"/>
    <property type="match status" value="1"/>
</dbReference>
<dbReference type="Proteomes" id="UP001262754">
    <property type="component" value="Unassembled WGS sequence"/>
</dbReference>
<keyword evidence="10" id="KW-0645">Protease</keyword>
<feature type="transmembrane region" description="Helical" evidence="8">
    <location>
        <begin position="87"/>
        <end position="110"/>
    </location>
</feature>
<keyword evidence="4 10" id="KW-0378">Hydrolase</keyword>
<feature type="transmembrane region" description="Helical" evidence="8">
    <location>
        <begin position="122"/>
        <end position="142"/>
    </location>
</feature>